<keyword evidence="2" id="KW-0732">Signal</keyword>
<proteinExistence type="predicted"/>
<reference evidence="3 4" key="1">
    <citation type="submission" date="2021-02" db="EMBL/GenBank/DDBJ databases">
        <title>De Novo genome assembly of isolated myxobacteria.</title>
        <authorList>
            <person name="Stevens D.C."/>
        </authorList>
    </citation>
    <scope>NUCLEOTIDE SEQUENCE [LARGE SCALE GENOMIC DNA]</scope>
    <source>
        <strain evidence="3 4">SCHIC003</strain>
    </source>
</reference>
<dbReference type="Proteomes" id="UP000663090">
    <property type="component" value="Chromosome"/>
</dbReference>
<dbReference type="EMBL" id="CP071091">
    <property type="protein sequence ID" value="QSQ13780.1"/>
    <property type="molecule type" value="Genomic_DNA"/>
</dbReference>
<name>A0ABX7N7Z2_9BACT</name>
<keyword evidence="4" id="KW-1185">Reference proteome</keyword>
<evidence type="ECO:0000313" key="4">
    <source>
        <dbReference type="Proteomes" id="UP000663090"/>
    </source>
</evidence>
<evidence type="ECO:0008006" key="5">
    <source>
        <dbReference type="Google" id="ProtNLM"/>
    </source>
</evidence>
<gene>
    <name evidence="3" type="ORF">JY572_36550</name>
</gene>
<accession>A0ABX7N7Z2</accession>
<organism evidence="3 4">
    <name type="scientific">Myxococcus landrumensis</name>
    <dbReference type="NCBI Taxonomy" id="2813577"/>
    <lineage>
        <taxon>Bacteria</taxon>
        <taxon>Pseudomonadati</taxon>
        <taxon>Myxococcota</taxon>
        <taxon>Myxococcia</taxon>
        <taxon>Myxococcales</taxon>
        <taxon>Cystobacterineae</taxon>
        <taxon>Myxococcaceae</taxon>
        <taxon>Myxococcus</taxon>
    </lineage>
</organism>
<protein>
    <recommendedName>
        <fullName evidence="5">Lipoprotein</fullName>
    </recommendedName>
</protein>
<feature type="signal peptide" evidence="2">
    <location>
        <begin position="1"/>
        <end position="19"/>
    </location>
</feature>
<feature type="chain" id="PRO_5046562849" description="Lipoprotein" evidence="2">
    <location>
        <begin position="20"/>
        <end position="218"/>
    </location>
</feature>
<evidence type="ECO:0000313" key="3">
    <source>
        <dbReference type="EMBL" id="QSQ13780.1"/>
    </source>
</evidence>
<evidence type="ECO:0000256" key="1">
    <source>
        <dbReference type="SAM" id="MobiDB-lite"/>
    </source>
</evidence>
<feature type="region of interest" description="Disordered" evidence="1">
    <location>
        <begin position="13"/>
        <end position="33"/>
    </location>
</feature>
<feature type="compositionally biased region" description="Pro residues" evidence="1">
    <location>
        <begin position="15"/>
        <end position="33"/>
    </location>
</feature>
<dbReference type="RefSeq" id="WP_206715583.1">
    <property type="nucleotide sequence ID" value="NZ_CP071091.1"/>
</dbReference>
<sequence>MLPILALLLLASTPPTLPTQPTPPPPPRVEPAPQPVPNCLTSHGQTACGFKCRSSNQNLACAQTPYGTCEVLSGQVHCWDPPRVAIQHPSKSSASPECKAVRGKVACGFNCKVNNGEVACNTTPYGVCTTHFGRLVCWDPPASVIHEYASNTPAPRCLNASEAIACGYDCKSIRGEVHCASTPRGVCAINGRDQQFTCFDPPSLLHCDHSEPPPPPRG</sequence>
<evidence type="ECO:0000256" key="2">
    <source>
        <dbReference type="SAM" id="SignalP"/>
    </source>
</evidence>